<keyword evidence="3" id="KW-1185">Reference proteome</keyword>
<name>T0R325_SAPDV</name>
<protein>
    <submittedName>
        <fullName evidence="2">Uncharacterized protein</fullName>
    </submittedName>
</protein>
<dbReference type="VEuPathDB" id="FungiDB:SDRG_01334"/>
<dbReference type="Proteomes" id="UP000030762">
    <property type="component" value="Unassembled WGS sequence"/>
</dbReference>
<evidence type="ECO:0000313" key="2">
    <source>
        <dbReference type="EMBL" id="EQC41361.1"/>
    </source>
</evidence>
<reference evidence="2 3" key="1">
    <citation type="submission" date="2012-04" db="EMBL/GenBank/DDBJ databases">
        <title>The Genome Sequence of Saprolegnia declina VS20.</title>
        <authorList>
            <consortium name="The Broad Institute Genome Sequencing Platform"/>
            <person name="Russ C."/>
            <person name="Nusbaum C."/>
            <person name="Tyler B."/>
            <person name="van West P."/>
            <person name="Dieguez-Uribeondo J."/>
            <person name="de Bruijn I."/>
            <person name="Tripathy S."/>
            <person name="Jiang R."/>
            <person name="Young S.K."/>
            <person name="Zeng Q."/>
            <person name="Gargeya S."/>
            <person name="Fitzgerald M."/>
            <person name="Haas B."/>
            <person name="Abouelleil A."/>
            <person name="Alvarado L."/>
            <person name="Arachchi H.M."/>
            <person name="Berlin A."/>
            <person name="Chapman S.B."/>
            <person name="Goldberg J."/>
            <person name="Griggs A."/>
            <person name="Gujja S."/>
            <person name="Hansen M."/>
            <person name="Howarth C."/>
            <person name="Imamovic A."/>
            <person name="Larimer J."/>
            <person name="McCowen C."/>
            <person name="Montmayeur A."/>
            <person name="Murphy C."/>
            <person name="Neiman D."/>
            <person name="Pearson M."/>
            <person name="Priest M."/>
            <person name="Roberts A."/>
            <person name="Saif S."/>
            <person name="Shea T."/>
            <person name="Sisk P."/>
            <person name="Sykes S."/>
            <person name="Wortman J."/>
            <person name="Nusbaum C."/>
            <person name="Birren B."/>
        </authorList>
    </citation>
    <scope>NUCLEOTIDE SEQUENCE [LARGE SCALE GENOMIC DNA]</scope>
    <source>
        <strain evidence="2 3">VS20</strain>
    </source>
</reference>
<dbReference type="AlphaFoldDB" id="T0R325"/>
<sequence length="153" mass="17171">MLVLKRWLHVWYLGTIVEALDDDMVLVHVQGDSIEKDVPMPRTALLPQECIVAPPPRGWFAQRNDIVYVYVADSSCAPTLREHGLLLVGTVIERIPQHDAALLDVLLPGPNNVRRCQLGLGFLGPITLDTFQATRERLEQLPHHATPDAFQHT</sequence>
<feature type="chain" id="PRO_5004583714" evidence="1">
    <location>
        <begin position="20"/>
        <end position="153"/>
    </location>
</feature>
<feature type="signal peptide" evidence="1">
    <location>
        <begin position="1"/>
        <end position="19"/>
    </location>
</feature>
<dbReference type="RefSeq" id="XP_008605075.1">
    <property type="nucleotide sequence ID" value="XM_008606853.1"/>
</dbReference>
<gene>
    <name evidence="2" type="ORF">SDRG_01334</name>
</gene>
<evidence type="ECO:0000256" key="1">
    <source>
        <dbReference type="SAM" id="SignalP"/>
    </source>
</evidence>
<dbReference type="GeneID" id="19942061"/>
<dbReference type="EMBL" id="JH767134">
    <property type="protein sequence ID" value="EQC41361.1"/>
    <property type="molecule type" value="Genomic_DNA"/>
</dbReference>
<keyword evidence="1" id="KW-0732">Signal</keyword>
<dbReference type="OMA" id="IERIPQH"/>
<evidence type="ECO:0000313" key="3">
    <source>
        <dbReference type="Proteomes" id="UP000030762"/>
    </source>
</evidence>
<proteinExistence type="predicted"/>
<accession>T0R325</accession>
<dbReference type="InParanoid" id="T0R325"/>
<dbReference type="OrthoDB" id="63695at2759"/>
<organism evidence="2 3">
    <name type="scientific">Saprolegnia diclina (strain VS20)</name>
    <dbReference type="NCBI Taxonomy" id="1156394"/>
    <lineage>
        <taxon>Eukaryota</taxon>
        <taxon>Sar</taxon>
        <taxon>Stramenopiles</taxon>
        <taxon>Oomycota</taxon>
        <taxon>Saprolegniomycetes</taxon>
        <taxon>Saprolegniales</taxon>
        <taxon>Saprolegniaceae</taxon>
        <taxon>Saprolegnia</taxon>
    </lineage>
</organism>